<sequence length="318" mass="34149">MAPPVKASVIANRTPIDARGTYGSSGGGVLRVYTQDIYGGIRESGYNGSGNSWFGGDKVIGTAKIDSPIAVASTPDLKHIRLYYISADFKLKELAYDEDTSSKGWFDGELNGKNYSVAPYSAIAATYLATDELKIRVYVQSPDDTVQEYSNDGSWYKDQGLGTALPGSSLAVTAYKGGPNASIRLYYQIPNLDLIEKAHDDGGSWETGGFSVKSATPRATISATSWTSSSGTGIRVYYTGPNDMILEKANDGSWYDGGFKQTSIPGSQVGSLSWYASGSKAPEIRVYFQNGTEVTAVTEWKWQGSWTKGHPALPPASQ</sequence>
<evidence type="ECO:0000313" key="2">
    <source>
        <dbReference type="EMBL" id="KAK2626276.1"/>
    </source>
</evidence>
<dbReference type="Gene3D" id="2.120.10.70">
    <property type="entry name" value="Fucose-specific lectin"/>
    <property type="match status" value="1"/>
</dbReference>
<name>A0AAD9SZ53_9HELO</name>
<evidence type="ECO:0000256" key="1">
    <source>
        <dbReference type="ARBA" id="ARBA00009042"/>
    </source>
</evidence>
<comment type="similarity">
    <text evidence="1">Belongs to the fungal fucose-specific lectin family.</text>
</comment>
<reference evidence="2" key="1">
    <citation type="submission" date="2023-06" db="EMBL/GenBank/DDBJ databases">
        <title>Draft genome of Marssonina rosae.</title>
        <authorList>
            <person name="Cheng Q."/>
        </authorList>
    </citation>
    <scope>NUCLEOTIDE SEQUENCE</scope>
    <source>
        <strain evidence="2">R4</strain>
    </source>
</reference>
<keyword evidence="3" id="KW-1185">Reference proteome</keyword>
<dbReference type="Pfam" id="PF07938">
    <property type="entry name" value="Fungal_lectin"/>
    <property type="match status" value="1"/>
</dbReference>
<organism evidence="2 3">
    <name type="scientific">Diplocarpon rosae</name>
    <dbReference type="NCBI Taxonomy" id="946125"/>
    <lineage>
        <taxon>Eukaryota</taxon>
        <taxon>Fungi</taxon>
        <taxon>Dikarya</taxon>
        <taxon>Ascomycota</taxon>
        <taxon>Pezizomycotina</taxon>
        <taxon>Leotiomycetes</taxon>
        <taxon>Helotiales</taxon>
        <taxon>Drepanopezizaceae</taxon>
        <taxon>Diplocarpon</taxon>
    </lineage>
</organism>
<gene>
    <name evidence="2" type="ORF">QTJ16_004538</name>
</gene>
<dbReference type="AlphaFoldDB" id="A0AAD9SZ53"/>
<dbReference type="EMBL" id="JAUBYV010000006">
    <property type="protein sequence ID" value="KAK2626276.1"/>
    <property type="molecule type" value="Genomic_DNA"/>
</dbReference>
<dbReference type="SUPFAM" id="SSF89372">
    <property type="entry name" value="Fucose-specific lectin"/>
    <property type="match status" value="1"/>
</dbReference>
<proteinExistence type="inferred from homology"/>
<protein>
    <recommendedName>
        <fullName evidence="4">Fucose-specific lectin</fullName>
    </recommendedName>
</protein>
<dbReference type="Proteomes" id="UP001285354">
    <property type="component" value="Unassembled WGS sequence"/>
</dbReference>
<accession>A0AAD9SZ53</accession>
<dbReference type="InterPro" id="IPR012475">
    <property type="entry name" value="Fungal_lectin"/>
</dbReference>
<evidence type="ECO:0000313" key="3">
    <source>
        <dbReference type="Proteomes" id="UP001285354"/>
    </source>
</evidence>
<comment type="caution">
    <text evidence="2">The sequence shown here is derived from an EMBL/GenBank/DDBJ whole genome shotgun (WGS) entry which is preliminary data.</text>
</comment>
<evidence type="ECO:0008006" key="4">
    <source>
        <dbReference type="Google" id="ProtNLM"/>
    </source>
</evidence>